<feature type="signal peptide" evidence="1">
    <location>
        <begin position="1"/>
        <end position="22"/>
    </location>
</feature>
<protein>
    <submittedName>
        <fullName evidence="2">Uncharacterized protein</fullName>
    </submittedName>
</protein>
<sequence>MSKKLIVSLFLLFFVISSTVFAHHPYSPKRHISGFHENQVIELVCIDTSDSRVGMTNSAAVSLFEDVLYDNSGYDGMINGELYFLIDSGDCSKKSSSDLSSINYRFYIEEDTTAECGLVDGKQVNCIDRVGGIYLPDGTWHADYGIINFREYSINTIPDGIIYHELGHLLGMIDGYSSCPSGGSTMHYACNYPSRPTSNDLETVAQEILSN</sequence>
<keyword evidence="3" id="KW-1185">Reference proteome</keyword>
<evidence type="ECO:0000256" key="1">
    <source>
        <dbReference type="SAM" id="SignalP"/>
    </source>
</evidence>
<organism evidence="2 3">
    <name type="scientific">Chengkuizengella marina</name>
    <dbReference type="NCBI Taxonomy" id="2507566"/>
    <lineage>
        <taxon>Bacteria</taxon>
        <taxon>Bacillati</taxon>
        <taxon>Bacillota</taxon>
        <taxon>Bacilli</taxon>
        <taxon>Bacillales</taxon>
        <taxon>Paenibacillaceae</taxon>
        <taxon>Chengkuizengella</taxon>
    </lineage>
</organism>
<accession>A0A6N9Q1F4</accession>
<evidence type="ECO:0000313" key="2">
    <source>
        <dbReference type="EMBL" id="NBI29042.1"/>
    </source>
</evidence>
<feature type="chain" id="PRO_5026818298" evidence="1">
    <location>
        <begin position="23"/>
        <end position="211"/>
    </location>
</feature>
<dbReference type="RefSeq" id="WP_160645840.1">
    <property type="nucleotide sequence ID" value="NZ_SIJB01000020.1"/>
</dbReference>
<name>A0A6N9Q1F4_9BACL</name>
<comment type="caution">
    <text evidence="2">The sequence shown here is derived from an EMBL/GenBank/DDBJ whole genome shotgun (WGS) entry which is preliminary data.</text>
</comment>
<evidence type="ECO:0000313" key="3">
    <source>
        <dbReference type="Proteomes" id="UP000448943"/>
    </source>
</evidence>
<proteinExistence type="predicted"/>
<reference evidence="2 3" key="1">
    <citation type="submission" date="2019-01" db="EMBL/GenBank/DDBJ databases">
        <title>Chengkuizengella sp. nov., isolated from deep-sea sediment of East Pacific Ocean.</title>
        <authorList>
            <person name="Yang J."/>
            <person name="Lai Q."/>
            <person name="Shao Z."/>
        </authorList>
    </citation>
    <scope>NUCLEOTIDE SEQUENCE [LARGE SCALE GENOMIC DNA]</scope>
    <source>
        <strain evidence="2 3">YPA3-1-1</strain>
    </source>
</reference>
<dbReference type="OrthoDB" id="9779865at2"/>
<dbReference type="AlphaFoldDB" id="A0A6N9Q1F4"/>
<gene>
    <name evidence="2" type="ORF">ERL59_08725</name>
</gene>
<dbReference type="Proteomes" id="UP000448943">
    <property type="component" value="Unassembled WGS sequence"/>
</dbReference>
<dbReference type="SUPFAM" id="SSF55486">
    <property type="entry name" value="Metalloproteases ('zincins'), catalytic domain"/>
    <property type="match status" value="1"/>
</dbReference>
<dbReference type="EMBL" id="SIJB01000020">
    <property type="protein sequence ID" value="NBI29042.1"/>
    <property type="molecule type" value="Genomic_DNA"/>
</dbReference>
<keyword evidence="1" id="KW-0732">Signal</keyword>